<organism evidence="9 10">
    <name type="scientific">Paracoccus sanguinis</name>
    <dbReference type="NCBI Taxonomy" id="1545044"/>
    <lineage>
        <taxon>Bacteria</taxon>
        <taxon>Pseudomonadati</taxon>
        <taxon>Pseudomonadota</taxon>
        <taxon>Alphaproteobacteria</taxon>
        <taxon>Rhodobacterales</taxon>
        <taxon>Paracoccaceae</taxon>
        <taxon>Paracoccus</taxon>
    </lineage>
</organism>
<dbReference type="GO" id="GO:0005886">
    <property type="term" value="C:plasma membrane"/>
    <property type="evidence" value="ECO:0007669"/>
    <property type="project" value="UniProtKB-SubCell"/>
</dbReference>
<dbReference type="AlphaFoldDB" id="A0A099GHG2"/>
<feature type="transmembrane region" description="Helical" evidence="8">
    <location>
        <begin position="68"/>
        <end position="91"/>
    </location>
</feature>
<gene>
    <name evidence="9" type="ORF">IX56_10735</name>
</gene>
<comment type="subcellular location">
    <subcellularLocation>
        <location evidence="1 8">Cell membrane</location>
        <topology evidence="1 8">Multi-pass membrane protein</topology>
    </subcellularLocation>
</comment>
<keyword evidence="6 8" id="KW-1133">Transmembrane helix</keyword>
<feature type="transmembrane region" description="Helical" evidence="8">
    <location>
        <begin position="21"/>
        <end position="48"/>
    </location>
</feature>
<evidence type="ECO:0000256" key="1">
    <source>
        <dbReference type="ARBA" id="ARBA00004651"/>
    </source>
</evidence>
<evidence type="ECO:0000256" key="8">
    <source>
        <dbReference type="RuleBase" id="RU363032"/>
    </source>
</evidence>
<comment type="similarity">
    <text evidence="2">Belongs to the binding-protein-dependent transport system permease family. CysTW subfamily.</text>
</comment>
<dbReference type="EMBL" id="JRKQ01000054">
    <property type="protein sequence ID" value="KGJ21992.1"/>
    <property type="molecule type" value="Genomic_DNA"/>
</dbReference>
<evidence type="ECO:0000313" key="10">
    <source>
        <dbReference type="Proteomes" id="UP000029858"/>
    </source>
</evidence>
<proteinExistence type="inferred from homology"/>
<evidence type="ECO:0000256" key="7">
    <source>
        <dbReference type="ARBA" id="ARBA00023136"/>
    </source>
</evidence>
<dbReference type="Gene3D" id="1.10.3720.10">
    <property type="entry name" value="MetI-like"/>
    <property type="match status" value="1"/>
</dbReference>
<accession>A0A099GHG2</accession>
<dbReference type="PANTHER" id="PTHR43848">
    <property type="entry name" value="PUTRESCINE TRANSPORT SYSTEM PERMEASE PROTEIN POTI"/>
    <property type="match status" value="1"/>
</dbReference>
<dbReference type="PANTHER" id="PTHR43848:SF2">
    <property type="entry name" value="PUTRESCINE TRANSPORT SYSTEM PERMEASE PROTEIN POTI"/>
    <property type="match status" value="1"/>
</dbReference>
<evidence type="ECO:0000256" key="6">
    <source>
        <dbReference type="ARBA" id="ARBA00022989"/>
    </source>
</evidence>
<feature type="transmembrane region" description="Helical" evidence="8">
    <location>
        <begin position="184"/>
        <end position="216"/>
    </location>
</feature>
<dbReference type="InterPro" id="IPR051789">
    <property type="entry name" value="Bact_Polyamine_Transport"/>
</dbReference>
<reference evidence="9 10" key="1">
    <citation type="submission" date="2014-09" db="EMBL/GenBank/DDBJ databases">
        <authorList>
            <person name="McGinnis J.M."/>
            <person name="Wolfgang W.J."/>
        </authorList>
    </citation>
    <scope>NUCLEOTIDE SEQUENCE [LARGE SCALE GENOMIC DNA]</scope>
    <source>
        <strain evidence="9 10">5503</strain>
    </source>
</reference>
<protein>
    <submittedName>
        <fullName evidence="9">Spermidine/putrescine ABC transporter</fullName>
    </submittedName>
</protein>
<dbReference type="RefSeq" id="WP_036710089.1">
    <property type="nucleotide sequence ID" value="NZ_CP051542.1"/>
</dbReference>
<dbReference type="Proteomes" id="UP000029858">
    <property type="component" value="Unassembled WGS sequence"/>
</dbReference>
<reference evidence="9 10" key="2">
    <citation type="submission" date="2014-10" db="EMBL/GenBank/DDBJ databases">
        <title>Paracoccus sanguinis sp. nov., isolated from clinical specimens of New York State patients.</title>
        <authorList>
            <person name="Mingle L.A."/>
            <person name="Cole J.A."/>
            <person name="Lapierre P."/>
            <person name="Musser K.A."/>
        </authorList>
    </citation>
    <scope>NUCLEOTIDE SEQUENCE [LARGE SCALE GENOMIC DNA]</scope>
    <source>
        <strain evidence="9 10">5503</strain>
    </source>
</reference>
<feature type="transmembrane region" description="Helical" evidence="8">
    <location>
        <begin position="103"/>
        <end position="131"/>
    </location>
</feature>
<dbReference type="InterPro" id="IPR000515">
    <property type="entry name" value="MetI-like"/>
</dbReference>
<dbReference type="CDD" id="cd06261">
    <property type="entry name" value="TM_PBP2"/>
    <property type="match status" value="1"/>
</dbReference>
<dbReference type="GO" id="GO:0055085">
    <property type="term" value="P:transmembrane transport"/>
    <property type="evidence" value="ECO:0007669"/>
    <property type="project" value="InterPro"/>
</dbReference>
<dbReference type="SUPFAM" id="SSF161098">
    <property type="entry name" value="MetI-like"/>
    <property type="match status" value="1"/>
</dbReference>
<feature type="transmembrane region" description="Helical" evidence="8">
    <location>
        <begin position="236"/>
        <end position="257"/>
    </location>
</feature>
<keyword evidence="7 8" id="KW-0472">Membrane</keyword>
<comment type="caution">
    <text evidence="9">The sequence shown here is derived from an EMBL/GenBank/DDBJ whole genome shotgun (WGS) entry which is preliminary data.</text>
</comment>
<dbReference type="InterPro" id="IPR035906">
    <property type="entry name" value="MetI-like_sf"/>
</dbReference>
<dbReference type="PROSITE" id="PS50928">
    <property type="entry name" value="ABC_TM1"/>
    <property type="match status" value="1"/>
</dbReference>
<keyword evidence="4" id="KW-1003">Cell membrane</keyword>
<evidence type="ECO:0000313" key="9">
    <source>
        <dbReference type="EMBL" id="KGJ21992.1"/>
    </source>
</evidence>
<keyword evidence="3 8" id="KW-0813">Transport</keyword>
<evidence type="ECO:0000256" key="4">
    <source>
        <dbReference type="ARBA" id="ARBA00022475"/>
    </source>
</evidence>
<keyword evidence="5 8" id="KW-0812">Transmembrane</keyword>
<evidence type="ECO:0000256" key="2">
    <source>
        <dbReference type="ARBA" id="ARBA00007069"/>
    </source>
</evidence>
<evidence type="ECO:0000256" key="3">
    <source>
        <dbReference type="ARBA" id="ARBA00022448"/>
    </source>
</evidence>
<evidence type="ECO:0000256" key="5">
    <source>
        <dbReference type="ARBA" id="ARBA00022692"/>
    </source>
</evidence>
<dbReference type="Pfam" id="PF00528">
    <property type="entry name" value="BPD_transp_1"/>
    <property type="match status" value="1"/>
</dbReference>
<name>A0A099GHG2_9RHOB</name>
<sequence>MSGARASGRGPGGGLKAYAIAYLLFLYAPILLLPVFAFNNGTIIAFPLKGFTTEWFAQMWGNATLRRALMNSLTIAVSSSILATCLGLFAARASTRFSFPFKAPIMGLIMLPLVLPEIIISVSLLVVLLGLGVQLSVLTVILGHTLICMPYTVAILSTAFSSLDRSLEEAAQDLGETKWSAFRLVILPLVMPGIISALLMSFTISLDEFIIAFFLAGNEPTLPTYIFSQLRFPKSIPMIMALGTVLVGLSILLLTIAEYFRRRGVARTGQKDSGGFL</sequence>
<feature type="transmembrane region" description="Helical" evidence="8">
    <location>
        <begin position="137"/>
        <end position="163"/>
    </location>
</feature>